<evidence type="ECO:0000256" key="1">
    <source>
        <dbReference type="SAM" id="Phobius"/>
    </source>
</evidence>
<dbReference type="InterPro" id="IPR000620">
    <property type="entry name" value="EamA_dom"/>
</dbReference>
<feature type="transmembrane region" description="Helical" evidence="1">
    <location>
        <begin position="92"/>
        <end position="114"/>
    </location>
</feature>
<evidence type="ECO:0000313" key="4">
    <source>
        <dbReference type="Proteomes" id="UP000034739"/>
    </source>
</evidence>
<dbReference type="GO" id="GO:0016020">
    <property type="term" value="C:membrane"/>
    <property type="evidence" value="ECO:0007669"/>
    <property type="project" value="InterPro"/>
</dbReference>
<dbReference type="Gene3D" id="1.10.3730.20">
    <property type="match status" value="1"/>
</dbReference>
<dbReference type="InterPro" id="IPR037185">
    <property type="entry name" value="EmrE-like"/>
</dbReference>
<dbReference type="Pfam" id="PF00892">
    <property type="entry name" value="EamA"/>
    <property type="match status" value="1"/>
</dbReference>
<keyword evidence="1" id="KW-1133">Transmembrane helix</keyword>
<organism evidence="3 4">
    <name type="scientific">Candidatus Gottesmanbacteria bacterium GW2011_GWA2_47_9</name>
    <dbReference type="NCBI Taxonomy" id="1618445"/>
    <lineage>
        <taxon>Bacteria</taxon>
        <taxon>Candidatus Gottesmaniibacteriota</taxon>
    </lineage>
</organism>
<dbReference type="AlphaFoldDB" id="A0A0G1U273"/>
<feature type="transmembrane region" description="Helical" evidence="1">
    <location>
        <begin position="65"/>
        <end position="86"/>
    </location>
</feature>
<dbReference type="SUPFAM" id="SSF103481">
    <property type="entry name" value="Multidrug resistance efflux transporter EmrE"/>
    <property type="match status" value="1"/>
</dbReference>
<name>A0A0G1U273_9BACT</name>
<feature type="domain" description="EamA" evidence="2">
    <location>
        <begin position="1"/>
        <end position="138"/>
    </location>
</feature>
<evidence type="ECO:0000259" key="2">
    <source>
        <dbReference type="Pfam" id="PF00892"/>
    </source>
</evidence>
<feature type="transmembrane region" description="Helical" evidence="1">
    <location>
        <begin position="121"/>
        <end position="138"/>
    </location>
</feature>
<sequence>MWIVYALLTVLSYAFMDFFVKKAAGRIDDALGAALINIFSVLPPMIWFISSRLTNKDVIAAKEGYLFAALAGVAIGFGSIFFIKMFATGTNLSIGVPLVRIGIVLLAVAIGALVLKESLSVKQLFGLALSVVGLYLVIAK</sequence>
<accession>A0A0G1U273</accession>
<dbReference type="Proteomes" id="UP000034739">
    <property type="component" value="Unassembled WGS sequence"/>
</dbReference>
<reference evidence="3 4" key="1">
    <citation type="journal article" date="2015" name="Nature">
        <title>rRNA introns, odd ribosomes, and small enigmatic genomes across a large radiation of phyla.</title>
        <authorList>
            <person name="Brown C.T."/>
            <person name="Hug L.A."/>
            <person name="Thomas B.C."/>
            <person name="Sharon I."/>
            <person name="Castelle C.J."/>
            <person name="Singh A."/>
            <person name="Wilkins M.J."/>
            <person name="Williams K.H."/>
            <person name="Banfield J.F."/>
        </authorList>
    </citation>
    <scope>NUCLEOTIDE SEQUENCE [LARGE SCALE GENOMIC DNA]</scope>
</reference>
<keyword evidence="1" id="KW-0472">Membrane</keyword>
<protein>
    <recommendedName>
        <fullName evidence="2">EamA domain-containing protein</fullName>
    </recommendedName>
</protein>
<keyword evidence="1" id="KW-0812">Transmembrane</keyword>
<evidence type="ECO:0000313" key="3">
    <source>
        <dbReference type="EMBL" id="KKU88174.1"/>
    </source>
</evidence>
<feature type="transmembrane region" description="Helical" evidence="1">
    <location>
        <begin position="32"/>
        <end position="53"/>
    </location>
</feature>
<dbReference type="EMBL" id="LCOY01000012">
    <property type="protein sequence ID" value="KKU88174.1"/>
    <property type="molecule type" value="Genomic_DNA"/>
</dbReference>
<proteinExistence type="predicted"/>
<gene>
    <name evidence="3" type="ORF">UY16_C0012G0015</name>
</gene>
<comment type="caution">
    <text evidence="3">The sequence shown here is derived from an EMBL/GenBank/DDBJ whole genome shotgun (WGS) entry which is preliminary data.</text>
</comment>